<protein>
    <recommendedName>
        <fullName evidence="1">DUF7595 domain-containing protein</fullName>
    </recommendedName>
</protein>
<keyword evidence="3" id="KW-1185">Reference proteome</keyword>
<dbReference type="InterPro" id="IPR056016">
    <property type="entry name" value="DUF7595"/>
</dbReference>
<accession>A0ABC8Y3Q5</accession>
<dbReference type="PANTHER" id="PTHR35828">
    <property type="entry name" value="OS08G0203800 PROTEIN-RELATED"/>
    <property type="match status" value="1"/>
</dbReference>
<evidence type="ECO:0000313" key="2">
    <source>
        <dbReference type="EMBL" id="CAL4936248.1"/>
    </source>
</evidence>
<dbReference type="AlphaFoldDB" id="A0ABC8Y3Q5"/>
<evidence type="ECO:0000313" key="3">
    <source>
        <dbReference type="Proteomes" id="UP001497457"/>
    </source>
</evidence>
<dbReference type="PANTHER" id="PTHR35828:SF41">
    <property type="entry name" value="F-BOX DOMAIN-CONTAINING PROTEIN"/>
    <property type="match status" value="1"/>
</dbReference>
<reference evidence="2 3" key="2">
    <citation type="submission" date="2024-10" db="EMBL/GenBank/DDBJ databases">
        <authorList>
            <person name="Ryan C."/>
        </authorList>
    </citation>
    <scope>NUCLEOTIDE SEQUENCE [LARGE SCALE GENOMIC DNA]</scope>
</reference>
<dbReference type="InterPro" id="IPR036047">
    <property type="entry name" value="F-box-like_dom_sf"/>
</dbReference>
<name>A0ABC8Y3Q5_9POAL</name>
<dbReference type="EMBL" id="OZ075125">
    <property type="protein sequence ID" value="CAL4936248.1"/>
    <property type="molecule type" value="Genomic_DNA"/>
</dbReference>
<proteinExistence type="predicted"/>
<feature type="domain" description="DUF7595" evidence="1">
    <location>
        <begin position="75"/>
        <end position="392"/>
    </location>
</feature>
<sequence>MGALPEDLLLEIAARADDAATVVRCAATSKPLRRAILGPGFRRQLAGRLGLAAVLGLSFQPDSASTATMVPGAARTTTTSRPPQPLSGITVVDWGIPEWLEPVAARDGLLVLRRWDDTTGSSLSVRDTLTGGGVTSLPPMGIVVHGHEGFPCPPPALLAVGGGADRVFELLAAYWDGASLMIRIFTSKTGAWGLARAAVPCPGGAQLVGRLSRANPAVVGRVAHWLCLGADETPHGVLAVDADTADAAAVDLPPDYDSGMRHGCRSEAHVRLVAVDGRLGLVVAESLAVSVWTLAAASWSRQVVVGAPELERRAGLLEGDVSSLSPVEFLGFAEKSGAVVVLVTARLLVSLNLGTKAVATLWRGESKLGPWVSQVFLHEADLASVLQAMKSF</sequence>
<dbReference type="Pfam" id="PF24523">
    <property type="entry name" value="DUF7595"/>
    <property type="match status" value="1"/>
</dbReference>
<reference evidence="3" key="1">
    <citation type="submission" date="2024-06" db="EMBL/GenBank/DDBJ databases">
        <authorList>
            <person name="Ryan C."/>
        </authorList>
    </citation>
    <scope>NUCLEOTIDE SEQUENCE [LARGE SCALE GENOMIC DNA]</scope>
</reference>
<organism evidence="2 3">
    <name type="scientific">Urochloa decumbens</name>
    <dbReference type="NCBI Taxonomy" id="240449"/>
    <lineage>
        <taxon>Eukaryota</taxon>
        <taxon>Viridiplantae</taxon>
        <taxon>Streptophyta</taxon>
        <taxon>Embryophyta</taxon>
        <taxon>Tracheophyta</taxon>
        <taxon>Spermatophyta</taxon>
        <taxon>Magnoliopsida</taxon>
        <taxon>Liliopsida</taxon>
        <taxon>Poales</taxon>
        <taxon>Poaceae</taxon>
        <taxon>PACMAD clade</taxon>
        <taxon>Panicoideae</taxon>
        <taxon>Panicodae</taxon>
        <taxon>Paniceae</taxon>
        <taxon>Melinidinae</taxon>
        <taxon>Urochloa</taxon>
    </lineage>
</organism>
<dbReference type="Proteomes" id="UP001497457">
    <property type="component" value="Chromosome 15b"/>
</dbReference>
<gene>
    <name evidence="2" type="ORF">URODEC1_LOCUS29817</name>
</gene>
<dbReference type="SUPFAM" id="SSF81383">
    <property type="entry name" value="F-box domain"/>
    <property type="match status" value="1"/>
</dbReference>
<evidence type="ECO:0000259" key="1">
    <source>
        <dbReference type="Pfam" id="PF24523"/>
    </source>
</evidence>